<reference evidence="16 17" key="1">
    <citation type="submission" date="2020-08" db="EMBL/GenBank/DDBJ databases">
        <authorList>
            <person name="Liu C."/>
            <person name="Sun Q."/>
        </authorList>
    </citation>
    <scope>NUCLEOTIDE SEQUENCE [LARGE SCALE GENOMIC DNA]</scope>
    <source>
        <strain evidence="16 17">NSJ-4</strain>
    </source>
</reference>
<accession>A0A7G9FNE7</accession>
<organism evidence="16 17">
    <name type="scientific">Wujia chipingensis</name>
    <dbReference type="NCBI Taxonomy" id="2763670"/>
    <lineage>
        <taxon>Bacteria</taxon>
        <taxon>Bacillati</taxon>
        <taxon>Bacillota</taxon>
        <taxon>Clostridia</taxon>
        <taxon>Lachnospirales</taxon>
        <taxon>Lachnospiraceae</taxon>
        <taxon>Wujia</taxon>
    </lineage>
</organism>
<evidence type="ECO:0000256" key="6">
    <source>
        <dbReference type="ARBA" id="ARBA00022737"/>
    </source>
</evidence>
<dbReference type="RefSeq" id="WP_118546190.1">
    <property type="nucleotide sequence ID" value="NZ_CP060632.1"/>
</dbReference>
<name>A0A7G9FNE7_9FIRM</name>
<evidence type="ECO:0000256" key="2">
    <source>
        <dbReference type="ARBA" id="ARBA00022475"/>
    </source>
</evidence>
<evidence type="ECO:0000256" key="10">
    <source>
        <dbReference type="ARBA" id="ARBA00023209"/>
    </source>
</evidence>
<gene>
    <name evidence="16" type="primary">cls</name>
    <name evidence="16" type="ORF">H9Q76_01895</name>
</gene>
<evidence type="ECO:0000256" key="12">
    <source>
        <dbReference type="NCBIfam" id="TIGR04265"/>
    </source>
</evidence>
<feature type="transmembrane region" description="Helical" evidence="14">
    <location>
        <begin position="36"/>
        <end position="61"/>
    </location>
</feature>
<dbReference type="Gene3D" id="3.30.870.10">
    <property type="entry name" value="Endonuclease Chain A"/>
    <property type="match status" value="2"/>
</dbReference>
<dbReference type="EMBL" id="CP060632">
    <property type="protein sequence ID" value="QNM00079.1"/>
    <property type="molecule type" value="Genomic_DNA"/>
</dbReference>
<evidence type="ECO:0000256" key="14">
    <source>
        <dbReference type="SAM" id="Phobius"/>
    </source>
</evidence>
<dbReference type="GO" id="GO:0032049">
    <property type="term" value="P:cardiolipin biosynthetic process"/>
    <property type="evidence" value="ECO:0007669"/>
    <property type="project" value="UniProtKB-UniRule"/>
</dbReference>
<keyword evidence="7 14" id="KW-1133">Transmembrane helix</keyword>
<evidence type="ECO:0000256" key="1">
    <source>
        <dbReference type="ARBA" id="ARBA00004651"/>
    </source>
</evidence>
<dbReference type="PANTHER" id="PTHR21248">
    <property type="entry name" value="CARDIOLIPIN SYNTHASE"/>
    <property type="match status" value="1"/>
</dbReference>
<protein>
    <recommendedName>
        <fullName evidence="12">Cardiolipin synthase</fullName>
        <ecNumber evidence="12">2.7.8.-</ecNumber>
    </recommendedName>
</protein>
<feature type="region of interest" description="Disordered" evidence="13">
    <location>
        <begin position="1"/>
        <end position="28"/>
    </location>
</feature>
<dbReference type="InterPro" id="IPR001736">
    <property type="entry name" value="PLipase_D/transphosphatidylase"/>
</dbReference>
<evidence type="ECO:0000259" key="15">
    <source>
        <dbReference type="PROSITE" id="PS50035"/>
    </source>
</evidence>
<dbReference type="GO" id="GO:0008808">
    <property type="term" value="F:cardiolipin synthase activity"/>
    <property type="evidence" value="ECO:0007669"/>
    <property type="project" value="UniProtKB-UniRule"/>
</dbReference>
<proteinExistence type="predicted"/>
<evidence type="ECO:0000256" key="4">
    <source>
        <dbReference type="ARBA" id="ARBA00022679"/>
    </source>
</evidence>
<dbReference type="SUPFAM" id="SSF56024">
    <property type="entry name" value="Phospholipase D/nuclease"/>
    <property type="match status" value="2"/>
</dbReference>
<evidence type="ECO:0000256" key="11">
    <source>
        <dbReference type="ARBA" id="ARBA00023264"/>
    </source>
</evidence>
<dbReference type="CDD" id="cd09154">
    <property type="entry name" value="PLDc_SMU_988_like_1"/>
    <property type="match status" value="1"/>
</dbReference>
<keyword evidence="3" id="KW-0444">Lipid biosynthesis</keyword>
<keyword evidence="9 14" id="KW-0472">Membrane</keyword>
<evidence type="ECO:0000256" key="7">
    <source>
        <dbReference type="ARBA" id="ARBA00022989"/>
    </source>
</evidence>
<dbReference type="Pfam" id="PF13396">
    <property type="entry name" value="PLDc_N"/>
    <property type="match status" value="1"/>
</dbReference>
<dbReference type="Pfam" id="PF13091">
    <property type="entry name" value="PLDc_2"/>
    <property type="match status" value="2"/>
</dbReference>
<comment type="subcellular location">
    <subcellularLocation>
        <location evidence="1">Cell membrane</location>
        <topology evidence="1">Multi-pass membrane protein</topology>
    </subcellularLocation>
</comment>
<keyword evidence="10" id="KW-0594">Phospholipid biosynthesis</keyword>
<dbReference type="SMART" id="SM00155">
    <property type="entry name" value="PLDc"/>
    <property type="match status" value="2"/>
</dbReference>
<dbReference type="InterPro" id="IPR027379">
    <property type="entry name" value="CLS_N"/>
</dbReference>
<evidence type="ECO:0000256" key="3">
    <source>
        <dbReference type="ARBA" id="ARBA00022516"/>
    </source>
</evidence>
<dbReference type="InterPro" id="IPR025202">
    <property type="entry name" value="PLD-like_dom"/>
</dbReference>
<dbReference type="AlphaFoldDB" id="A0A7G9FNE7"/>
<keyword evidence="8" id="KW-0443">Lipid metabolism</keyword>
<evidence type="ECO:0000256" key="9">
    <source>
        <dbReference type="ARBA" id="ARBA00023136"/>
    </source>
</evidence>
<keyword evidence="17" id="KW-1185">Reference proteome</keyword>
<keyword evidence="6" id="KW-0677">Repeat</keyword>
<feature type="transmembrane region" description="Helical" evidence="14">
    <location>
        <begin position="67"/>
        <end position="85"/>
    </location>
</feature>
<dbReference type="InterPro" id="IPR022924">
    <property type="entry name" value="Cardiolipin_synthase"/>
</dbReference>
<dbReference type="PANTHER" id="PTHR21248:SF22">
    <property type="entry name" value="PHOSPHOLIPASE D"/>
    <property type="match status" value="1"/>
</dbReference>
<dbReference type="KEGG" id="wcp:H9Q76_01895"/>
<evidence type="ECO:0000313" key="17">
    <source>
        <dbReference type="Proteomes" id="UP000515819"/>
    </source>
</evidence>
<keyword evidence="5 14" id="KW-0812">Transmembrane</keyword>
<keyword evidence="11" id="KW-1208">Phospholipid metabolism</keyword>
<dbReference type="EC" id="2.7.8.-" evidence="12"/>
<feature type="transmembrane region" description="Helical" evidence="14">
    <location>
        <begin position="97"/>
        <end position="115"/>
    </location>
</feature>
<evidence type="ECO:0000256" key="5">
    <source>
        <dbReference type="ARBA" id="ARBA00022692"/>
    </source>
</evidence>
<feature type="domain" description="PLD phosphodiesterase" evidence="15">
    <location>
        <begin position="273"/>
        <end position="300"/>
    </location>
</feature>
<dbReference type="Proteomes" id="UP000515819">
    <property type="component" value="Chromosome"/>
</dbReference>
<evidence type="ECO:0000313" key="16">
    <source>
        <dbReference type="EMBL" id="QNM00079.1"/>
    </source>
</evidence>
<dbReference type="NCBIfam" id="TIGR04265">
    <property type="entry name" value="bac_cardiolipin"/>
    <property type="match status" value="1"/>
</dbReference>
<feature type="domain" description="PLD phosphodiesterase" evidence="15">
    <location>
        <begin position="453"/>
        <end position="480"/>
    </location>
</feature>
<evidence type="ECO:0000256" key="8">
    <source>
        <dbReference type="ARBA" id="ARBA00023098"/>
    </source>
</evidence>
<feature type="compositionally biased region" description="Basic and acidic residues" evidence="13">
    <location>
        <begin position="17"/>
        <end position="26"/>
    </location>
</feature>
<dbReference type="PROSITE" id="PS50035">
    <property type="entry name" value="PLD"/>
    <property type="match status" value="2"/>
</dbReference>
<dbReference type="CDD" id="cd09160">
    <property type="entry name" value="PLDc_SMU_988_like_2"/>
    <property type="match status" value="1"/>
</dbReference>
<dbReference type="GO" id="GO:0005886">
    <property type="term" value="C:plasma membrane"/>
    <property type="evidence" value="ECO:0007669"/>
    <property type="project" value="UniProtKB-SubCell"/>
</dbReference>
<keyword evidence="4" id="KW-0808">Transferase</keyword>
<sequence length="540" mass="62635">MEEKTEQETVQETTCSGHEHEHDKPRYGRQNKSKSIYITKIAIVVFTLILQILFWVFLYGIAKNYMFYWKTLAILISATVVLYIVNKPENPAYKLTWILLMMVTPILGGVLYIAIAGNRTRMKFIRDAQKNHLDTFQYMPSDKSRQREIRKLSQSASVQSTYISKTAGYPVYKNTVVRYFPLGEDNFAKLVEELNNANHFIFMEYFIIKQGEMWDTILEIMERKAKEGVDVRLIYDDFGCSMWIPSRFIKDMKEKGIKVAAFNPIGPVFNLRQNNRDHRKITVIDGYVGFTGGINLADEYINKKSRFGHWKDTGIMLKGEAVWNLTLMFLQTWLMLTGEKDDYSSYSPEKYQDMAFFSDGYIQPYGDTPVDNEIVGENIYLNMINKAKHYVYITTPYLIIDNEMVTALTLAAKSGIDVRIITPGIPDKKLVYLVTQSYYYQLIEAGVRIFQYTPGFIHAKTVVVDDKVATVGTINFDYRSLYLHFECGVWMFNCSSIYEIKEDYMDTLAKCDEVTKEKIRETSRLKLFGQSLLRLVAPLM</sequence>
<evidence type="ECO:0000256" key="13">
    <source>
        <dbReference type="SAM" id="MobiDB-lite"/>
    </source>
</evidence>
<keyword evidence="2" id="KW-1003">Cell membrane</keyword>